<feature type="non-terminal residue" evidence="1">
    <location>
        <position position="76"/>
    </location>
</feature>
<comment type="caution">
    <text evidence="1">The sequence shown here is derived from an EMBL/GenBank/DDBJ whole genome shotgun (WGS) entry which is preliminary data.</text>
</comment>
<evidence type="ECO:0000313" key="1">
    <source>
        <dbReference type="EMBL" id="CAG8843094.1"/>
    </source>
</evidence>
<keyword evidence="2" id="KW-1185">Reference proteome</keyword>
<reference evidence="1 2" key="1">
    <citation type="submission" date="2021-06" db="EMBL/GenBank/DDBJ databases">
        <authorList>
            <person name="Kallberg Y."/>
            <person name="Tangrot J."/>
            <person name="Rosling A."/>
        </authorList>
    </citation>
    <scope>NUCLEOTIDE SEQUENCE [LARGE SCALE GENOMIC DNA]</scope>
    <source>
        <strain evidence="1 2">120-4 pot B 10/14</strain>
    </source>
</reference>
<organism evidence="1 2">
    <name type="scientific">Gigaspora margarita</name>
    <dbReference type="NCBI Taxonomy" id="4874"/>
    <lineage>
        <taxon>Eukaryota</taxon>
        <taxon>Fungi</taxon>
        <taxon>Fungi incertae sedis</taxon>
        <taxon>Mucoromycota</taxon>
        <taxon>Glomeromycotina</taxon>
        <taxon>Glomeromycetes</taxon>
        <taxon>Diversisporales</taxon>
        <taxon>Gigasporaceae</taxon>
        <taxon>Gigaspora</taxon>
    </lineage>
</organism>
<dbReference type="EMBL" id="CAJVQB010071248">
    <property type="protein sequence ID" value="CAG8843094.1"/>
    <property type="molecule type" value="Genomic_DNA"/>
</dbReference>
<accession>A0ABN7WXF5</accession>
<gene>
    <name evidence="1" type="ORF">GMARGA_LOCUS36353</name>
</gene>
<evidence type="ECO:0000313" key="2">
    <source>
        <dbReference type="Proteomes" id="UP000789901"/>
    </source>
</evidence>
<name>A0ABN7WXF5_GIGMA</name>
<proteinExistence type="predicted"/>
<protein>
    <submittedName>
        <fullName evidence="1">1636_t:CDS:1</fullName>
    </submittedName>
</protein>
<sequence length="76" mass="8709">MAAFSNILFDFLNSMATSILSIIPDNRGKIMYDYDVQELEDLPFKIKIETKNEDSYAILSFLNKNDEIISIPEGIM</sequence>
<dbReference type="Proteomes" id="UP000789901">
    <property type="component" value="Unassembled WGS sequence"/>
</dbReference>